<dbReference type="Gene3D" id="3.30.70.1060">
    <property type="entry name" value="Dimeric alpha+beta barrel"/>
    <property type="match status" value="1"/>
</dbReference>
<dbReference type="SUPFAM" id="SSF54909">
    <property type="entry name" value="Dimeric alpha+beta barrel"/>
    <property type="match status" value="1"/>
</dbReference>
<evidence type="ECO:0000259" key="1">
    <source>
        <dbReference type="Pfam" id="PF03795"/>
    </source>
</evidence>
<organism evidence="2 3">
    <name type="scientific">Linnemannia gamsii</name>
    <dbReference type="NCBI Taxonomy" id="64522"/>
    <lineage>
        <taxon>Eukaryota</taxon>
        <taxon>Fungi</taxon>
        <taxon>Fungi incertae sedis</taxon>
        <taxon>Mucoromycota</taxon>
        <taxon>Mortierellomycotina</taxon>
        <taxon>Mortierellomycetes</taxon>
        <taxon>Mortierellales</taxon>
        <taxon>Mortierellaceae</taxon>
        <taxon>Linnemannia</taxon>
    </lineage>
</organism>
<dbReference type="AlphaFoldDB" id="A0A9P6US80"/>
<dbReference type="Proteomes" id="UP000823405">
    <property type="component" value="Unassembled WGS sequence"/>
</dbReference>
<feature type="domain" description="YCII-related" evidence="1">
    <location>
        <begin position="45"/>
        <end position="109"/>
    </location>
</feature>
<dbReference type="InterPro" id="IPR005545">
    <property type="entry name" value="YCII"/>
</dbReference>
<comment type="caution">
    <text evidence="2">The sequence shown here is derived from an EMBL/GenBank/DDBJ whole genome shotgun (WGS) entry which is preliminary data.</text>
</comment>
<name>A0A9P6US80_9FUNG</name>
<accession>A0A9P6US80</accession>
<keyword evidence="3" id="KW-1185">Reference proteome</keyword>
<gene>
    <name evidence="2" type="ORF">BGZ97_006074</name>
</gene>
<dbReference type="InterPro" id="IPR011008">
    <property type="entry name" value="Dimeric_a/b-barrel"/>
</dbReference>
<dbReference type="OrthoDB" id="5519740at2759"/>
<dbReference type="PANTHER" id="PTHR33606">
    <property type="entry name" value="PROTEIN YCII"/>
    <property type="match status" value="1"/>
</dbReference>
<dbReference type="Pfam" id="PF03795">
    <property type="entry name" value="YCII"/>
    <property type="match status" value="1"/>
</dbReference>
<dbReference type="EMBL" id="JAAAIN010000270">
    <property type="protein sequence ID" value="KAG0316991.1"/>
    <property type="molecule type" value="Genomic_DNA"/>
</dbReference>
<evidence type="ECO:0000313" key="2">
    <source>
        <dbReference type="EMBL" id="KAG0316991.1"/>
    </source>
</evidence>
<sequence>MSKAITSSRLATLPARISQHRTLTVSATANAAKQQFILIARDFKDPEAITRRLDTRTKHLAEARELKKSGQIHYAGALFSDHSDSGKMVGSVIVFQAENAEEVRKIVERNMPENE</sequence>
<dbReference type="PANTHER" id="PTHR33606:SF3">
    <property type="entry name" value="PROTEIN YCII"/>
    <property type="match status" value="1"/>
</dbReference>
<reference evidence="2" key="1">
    <citation type="journal article" date="2020" name="Fungal Divers.">
        <title>Resolving the Mortierellaceae phylogeny through synthesis of multi-gene phylogenetics and phylogenomics.</title>
        <authorList>
            <person name="Vandepol N."/>
            <person name="Liber J."/>
            <person name="Desiro A."/>
            <person name="Na H."/>
            <person name="Kennedy M."/>
            <person name="Barry K."/>
            <person name="Grigoriev I.V."/>
            <person name="Miller A.N."/>
            <person name="O'Donnell K."/>
            <person name="Stajich J.E."/>
            <person name="Bonito G."/>
        </authorList>
    </citation>
    <scope>NUCLEOTIDE SEQUENCE</scope>
    <source>
        <strain evidence="2">NVP60</strain>
    </source>
</reference>
<evidence type="ECO:0000313" key="3">
    <source>
        <dbReference type="Proteomes" id="UP000823405"/>
    </source>
</evidence>
<proteinExistence type="predicted"/>
<protein>
    <recommendedName>
        <fullName evidence="1">YCII-related domain-containing protein</fullName>
    </recommendedName>
</protein>
<dbReference type="InterPro" id="IPR051807">
    <property type="entry name" value="Sec-metab_biosynth-assoc"/>
</dbReference>